<evidence type="ECO:0000256" key="4">
    <source>
        <dbReference type="ARBA" id="ARBA00022741"/>
    </source>
</evidence>
<evidence type="ECO:0000256" key="10">
    <source>
        <dbReference type="RuleBase" id="RU364073"/>
    </source>
</evidence>
<feature type="domain" description="Carbohydrate kinase FGGY C-terminal" evidence="12">
    <location>
        <begin position="258"/>
        <end position="441"/>
    </location>
</feature>
<dbReference type="NCBIfam" id="TIGR01312">
    <property type="entry name" value="XylB"/>
    <property type="match status" value="1"/>
</dbReference>
<organism evidence="13 14">
    <name type="scientific">Fusibacillus kribbianus</name>
    <dbReference type="NCBI Taxonomy" id="3044208"/>
    <lineage>
        <taxon>Bacteria</taxon>
        <taxon>Bacillati</taxon>
        <taxon>Bacillota</taxon>
        <taxon>Clostridia</taxon>
        <taxon>Lachnospirales</taxon>
        <taxon>Lachnospiraceae</taxon>
        <taxon>Fusibacillus</taxon>
    </lineage>
</organism>
<dbReference type="Gene3D" id="3.30.420.40">
    <property type="match status" value="2"/>
</dbReference>
<dbReference type="Pfam" id="PF02782">
    <property type="entry name" value="FGGY_C"/>
    <property type="match status" value="1"/>
</dbReference>
<keyword evidence="2 8" id="KW-0859">Xylose metabolism</keyword>
<evidence type="ECO:0000256" key="8">
    <source>
        <dbReference type="HAMAP-Rule" id="MF_02220"/>
    </source>
</evidence>
<dbReference type="InterPro" id="IPR018483">
    <property type="entry name" value="Carb_kinase_FGGY_CS"/>
</dbReference>
<dbReference type="InterPro" id="IPR043129">
    <property type="entry name" value="ATPase_NBD"/>
</dbReference>
<gene>
    <name evidence="8 10 13" type="primary">xylB</name>
    <name evidence="13" type="ORF">QJ036_03795</name>
</gene>
<sequence length="501" mass="54309">MAYLMGIDLGTSSLKTIIIDEVGNVKAQSARPYQFSSPCGGYAEHDPEEWWQACCATVRDCLAACGAPASEVKGVSFSGQMHGAVLLDKDYRVIRPAILHCDARSGVQVEKLKAALGEDKVRELVMNPVYTGFLLPSLMWVRDNEPENYERVRYAFLPKDYLKFKLTGEVSSDYSDASATLAFDIRRNCWSEEILKTVDVPLEIFPRCYGTDEATGTVSPEAARETGLSVSTIVVAGGGDQVMQGIGNGITKAGQASSNIGTSGQVSFQSDVPILNPALSTNTFCGYKKGRWFTMGAIMNAGLSLKWFNSLFETADYNLINEQVAKVKPGSGGVVFLPYLNGERTPHVNPNLSGMFMGVNLNTGRPEMTRAVMEGVAFALNQCIEVCGELGLRAETMVASGGGARSGPWLQIQADVFGIPLKVADTEEQAGLGSAIAAGVGAGIYRDIEEGCQAVVRYKDFIVTPNAESHKAYEEYYQLYKDTYGASRDVLQRVTLMGRRQ</sequence>
<dbReference type="EMBL" id="JASGBQ010000003">
    <property type="protein sequence ID" value="MDI9241601.1"/>
    <property type="molecule type" value="Genomic_DNA"/>
</dbReference>
<dbReference type="PANTHER" id="PTHR43095:SF5">
    <property type="entry name" value="XYLULOSE KINASE"/>
    <property type="match status" value="1"/>
</dbReference>
<keyword evidence="7 8" id="KW-0119">Carbohydrate metabolism</keyword>
<feature type="active site" description="Proton acceptor" evidence="8">
    <location>
        <position position="240"/>
    </location>
</feature>
<evidence type="ECO:0000256" key="7">
    <source>
        <dbReference type="ARBA" id="ARBA00023277"/>
    </source>
</evidence>
<dbReference type="PIRSF" id="PIRSF000538">
    <property type="entry name" value="GlpK"/>
    <property type="match status" value="1"/>
</dbReference>
<comment type="function">
    <text evidence="8">Catalyzes the phosphorylation of D-xylulose to D-xylulose 5-phosphate.</text>
</comment>
<dbReference type="GO" id="GO:0005524">
    <property type="term" value="F:ATP binding"/>
    <property type="evidence" value="ECO:0007669"/>
    <property type="project" value="UniProtKB-UniRule"/>
</dbReference>
<evidence type="ECO:0000256" key="5">
    <source>
        <dbReference type="ARBA" id="ARBA00022777"/>
    </source>
</evidence>
<evidence type="ECO:0000256" key="2">
    <source>
        <dbReference type="ARBA" id="ARBA00022629"/>
    </source>
</evidence>
<evidence type="ECO:0000256" key="9">
    <source>
        <dbReference type="RuleBase" id="RU003733"/>
    </source>
</evidence>
<proteinExistence type="inferred from homology"/>
<dbReference type="GO" id="GO:0005998">
    <property type="term" value="P:xylulose catabolic process"/>
    <property type="evidence" value="ECO:0007669"/>
    <property type="project" value="UniProtKB-UniRule"/>
</dbReference>
<evidence type="ECO:0000256" key="3">
    <source>
        <dbReference type="ARBA" id="ARBA00022679"/>
    </source>
</evidence>
<dbReference type="PANTHER" id="PTHR43095">
    <property type="entry name" value="SUGAR KINASE"/>
    <property type="match status" value="1"/>
</dbReference>
<dbReference type="CDD" id="cd07808">
    <property type="entry name" value="ASKHA_NBD_FGGY_EcXK-like"/>
    <property type="match status" value="1"/>
</dbReference>
<protein>
    <recommendedName>
        <fullName evidence="8 10">Xylulose kinase</fullName>
        <shortName evidence="8 10">Xylulokinase</shortName>
        <ecNumber evidence="8 10">2.7.1.17</ecNumber>
    </recommendedName>
</protein>
<keyword evidence="14" id="KW-1185">Reference proteome</keyword>
<evidence type="ECO:0000313" key="14">
    <source>
        <dbReference type="Proteomes" id="UP001300383"/>
    </source>
</evidence>
<feature type="binding site" evidence="8">
    <location>
        <begin position="81"/>
        <end position="82"/>
    </location>
    <ligand>
        <name>substrate</name>
    </ligand>
</feature>
<dbReference type="PROSITE" id="PS00445">
    <property type="entry name" value="FGGY_KINASES_2"/>
    <property type="match status" value="1"/>
</dbReference>
<comment type="caution">
    <text evidence="13">The sequence shown here is derived from an EMBL/GenBank/DDBJ whole genome shotgun (WGS) entry which is preliminary data.</text>
</comment>
<reference evidence="13 14" key="1">
    <citation type="submission" date="2023-05" db="EMBL/GenBank/DDBJ databases">
        <title>[ruminococcus] sp. nov., isolated from a pig farm feces dump.</title>
        <authorList>
            <person name="Chang Y.-H."/>
        </authorList>
    </citation>
    <scope>NUCLEOTIDE SEQUENCE [LARGE SCALE GENOMIC DNA]</scope>
    <source>
        <strain evidence="13 14">YH-rum2234</strain>
    </source>
</reference>
<evidence type="ECO:0000259" key="11">
    <source>
        <dbReference type="Pfam" id="PF00370"/>
    </source>
</evidence>
<dbReference type="GO" id="GO:0004856">
    <property type="term" value="F:D-xylulokinase activity"/>
    <property type="evidence" value="ECO:0007669"/>
    <property type="project" value="UniProtKB-UniRule"/>
</dbReference>
<dbReference type="RefSeq" id="WP_283230108.1">
    <property type="nucleotide sequence ID" value="NZ_JASGBQ010000003.1"/>
</dbReference>
<feature type="domain" description="Carbohydrate kinase FGGY N-terminal" evidence="11">
    <location>
        <begin position="3"/>
        <end position="247"/>
    </location>
</feature>
<evidence type="ECO:0000259" key="12">
    <source>
        <dbReference type="Pfam" id="PF02782"/>
    </source>
</evidence>
<comment type="catalytic activity">
    <reaction evidence="8 10">
        <text>D-xylulose + ATP = D-xylulose 5-phosphate + ADP + H(+)</text>
        <dbReference type="Rhea" id="RHEA:10964"/>
        <dbReference type="ChEBI" id="CHEBI:15378"/>
        <dbReference type="ChEBI" id="CHEBI:17140"/>
        <dbReference type="ChEBI" id="CHEBI:30616"/>
        <dbReference type="ChEBI" id="CHEBI:57737"/>
        <dbReference type="ChEBI" id="CHEBI:456216"/>
        <dbReference type="EC" id="2.7.1.17"/>
    </reaction>
</comment>
<dbReference type="InterPro" id="IPR006000">
    <property type="entry name" value="Xylulokinase"/>
</dbReference>
<dbReference type="EC" id="2.7.1.17" evidence="8 10"/>
<keyword evidence="5 8" id="KW-0418">Kinase</keyword>
<dbReference type="Pfam" id="PF00370">
    <property type="entry name" value="FGGY_N"/>
    <property type="match status" value="1"/>
</dbReference>
<dbReference type="InterPro" id="IPR018485">
    <property type="entry name" value="FGGY_C"/>
</dbReference>
<dbReference type="InterPro" id="IPR000577">
    <property type="entry name" value="Carb_kinase_FGGY"/>
</dbReference>
<keyword evidence="6 8" id="KW-0067">ATP-binding</keyword>
<keyword evidence="4 8" id="KW-0547">Nucleotide-binding</keyword>
<dbReference type="InterPro" id="IPR050406">
    <property type="entry name" value="FGGY_Carb_Kinase"/>
</dbReference>
<evidence type="ECO:0000313" key="13">
    <source>
        <dbReference type="EMBL" id="MDI9241601.1"/>
    </source>
</evidence>
<evidence type="ECO:0000256" key="6">
    <source>
        <dbReference type="ARBA" id="ARBA00022840"/>
    </source>
</evidence>
<comment type="similarity">
    <text evidence="1 8 9">Belongs to the FGGY kinase family.</text>
</comment>
<dbReference type="AlphaFoldDB" id="A0AAP4EY95"/>
<dbReference type="GO" id="GO:0042732">
    <property type="term" value="P:D-xylose metabolic process"/>
    <property type="evidence" value="ECO:0007669"/>
    <property type="project" value="UniProtKB-KW"/>
</dbReference>
<keyword evidence="3 8" id="KW-0808">Transferase</keyword>
<name>A0AAP4EY95_9FIRM</name>
<dbReference type="SUPFAM" id="SSF53067">
    <property type="entry name" value="Actin-like ATPase domain"/>
    <property type="match status" value="2"/>
</dbReference>
<feature type="site" description="Important for activity" evidence="8">
    <location>
        <position position="8"/>
    </location>
</feature>
<accession>A0AAP4EY95</accession>
<dbReference type="HAMAP" id="MF_02220">
    <property type="entry name" value="XylB"/>
    <property type="match status" value="1"/>
</dbReference>
<evidence type="ECO:0000256" key="1">
    <source>
        <dbReference type="ARBA" id="ARBA00009156"/>
    </source>
</evidence>
<dbReference type="Proteomes" id="UP001300383">
    <property type="component" value="Unassembled WGS sequence"/>
</dbReference>
<dbReference type="InterPro" id="IPR018484">
    <property type="entry name" value="FGGY_N"/>
</dbReference>